<proteinExistence type="predicted"/>
<name>A0A8X6II04_TRICU</name>
<dbReference type="AlphaFoldDB" id="A0A8X6II04"/>
<keyword evidence="3" id="KW-1185">Reference proteome</keyword>
<reference evidence="2" key="1">
    <citation type="submission" date="2020-07" db="EMBL/GenBank/DDBJ databases">
        <title>Multicomponent nature underlies the extraordinary mechanical properties of spider dragline silk.</title>
        <authorList>
            <person name="Kono N."/>
            <person name="Nakamura H."/>
            <person name="Mori M."/>
            <person name="Yoshida Y."/>
            <person name="Ohtoshi R."/>
            <person name="Malay A.D."/>
            <person name="Moran D.A.P."/>
            <person name="Tomita M."/>
            <person name="Numata K."/>
            <person name="Arakawa K."/>
        </authorList>
    </citation>
    <scope>NUCLEOTIDE SEQUENCE</scope>
</reference>
<evidence type="ECO:0000256" key="1">
    <source>
        <dbReference type="SAM" id="MobiDB-lite"/>
    </source>
</evidence>
<sequence>MDAFSYLKSRAFLATRKRHILQHPSNGRKGMSSQKTLPDKVRAKKAELTSGRRGRSAILPGVHGGRAKIYKRIYDDKVKKYQTRNKRNNESFRCVRMQILHLSLTCACENIEPRTRSVVAKIPVRSEEEWS</sequence>
<feature type="compositionally biased region" description="Basic and acidic residues" evidence="1">
    <location>
        <begin position="37"/>
        <end position="47"/>
    </location>
</feature>
<dbReference type="Proteomes" id="UP000887116">
    <property type="component" value="Unassembled WGS sequence"/>
</dbReference>
<dbReference type="EMBL" id="BMAO01035669">
    <property type="protein sequence ID" value="GFR05130.1"/>
    <property type="molecule type" value="Genomic_DNA"/>
</dbReference>
<accession>A0A8X6II04</accession>
<feature type="region of interest" description="Disordered" evidence="1">
    <location>
        <begin position="23"/>
        <end position="60"/>
    </location>
</feature>
<evidence type="ECO:0000313" key="3">
    <source>
        <dbReference type="Proteomes" id="UP000887116"/>
    </source>
</evidence>
<evidence type="ECO:0000313" key="2">
    <source>
        <dbReference type="EMBL" id="GFR05130.1"/>
    </source>
</evidence>
<organism evidence="2 3">
    <name type="scientific">Trichonephila clavata</name>
    <name type="common">Joro spider</name>
    <name type="synonym">Nephila clavata</name>
    <dbReference type="NCBI Taxonomy" id="2740835"/>
    <lineage>
        <taxon>Eukaryota</taxon>
        <taxon>Metazoa</taxon>
        <taxon>Ecdysozoa</taxon>
        <taxon>Arthropoda</taxon>
        <taxon>Chelicerata</taxon>
        <taxon>Arachnida</taxon>
        <taxon>Araneae</taxon>
        <taxon>Araneomorphae</taxon>
        <taxon>Entelegynae</taxon>
        <taxon>Araneoidea</taxon>
        <taxon>Nephilidae</taxon>
        <taxon>Trichonephila</taxon>
    </lineage>
</organism>
<gene>
    <name evidence="2" type="ORF">TNCT_219061</name>
</gene>
<protein>
    <submittedName>
        <fullName evidence="2">Uncharacterized protein</fullName>
    </submittedName>
</protein>
<comment type="caution">
    <text evidence="2">The sequence shown here is derived from an EMBL/GenBank/DDBJ whole genome shotgun (WGS) entry which is preliminary data.</text>
</comment>